<dbReference type="AlphaFoldDB" id="A0A1S2QRM7"/>
<name>A0A1S2QRM7_9ACTN</name>
<dbReference type="CDD" id="cd00093">
    <property type="entry name" value="HTH_XRE"/>
    <property type="match status" value="1"/>
</dbReference>
<gene>
    <name evidence="2" type="ORF">BIV23_01120</name>
</gene>
<evidence type="ECO:0000313" key="2">
    <source>
        <dbReference type="EMBL" id="OIK08096.1"/>
    </source>
</evidence>
<evidence type="ECO:0000259" key="1">
    <source>
        <dbReference type="PROSITE" id="PS50943"/>
    </source>
</evidence>
<dbReference type="InterPro" id="IPR010982">
    <property type="entry name" value="Lambda_DNA-bd_dom_sf"/>
</dbReference>
<protein>
    <recommendedName>
        <fullName evidence="1">HTH cro/C1-type domain-containing protein</fullName>
    </recommendedName>
</protein>
<dbReference type="EMBL" id="MLYO01000007">
    <property type="protein sequence ID" value="OIK08096.1"/>
    <property type="molecule type" value="Genomic_DNA"/>
</dbReference>
<sequence>MSEQGLRTLAEKINHLFDTIRSPSGQEYSNEHVAAEIGKSGATTISQSYIWQLRKGKKDNPTISHLQALADFFGVPVAYFVDDGVASKVDGKLEALQAQQVRVSEAIGTGDVKLMAMRAGELSPERRRQVMELLDVVYQLEQAERRHPMND</sequence>
<dbReference type="PROSITE" id="PS50943">
    <property type="entry name" value="HTH_CROC1"/>
    <property type="match status" value="1"/>
</dbReference>
<feature type="domain" description="HTH cro/C1-type" evidence="1">
    <location>
        <begin position="45"/>
        <end position="80"/>
    </location>
</feature>
<accession>A0A1S2QRM7</accession>
<organism evidence="2 3">
    <name type="scientific">Streptomyces monashensis</name>
    <dbReference type="NCBI Taxonomy" id="1678012"/>
    <lineage>
        <taxon>Bacteria</taxon>
        <taxon>Bacillati</taxon>
        <taxon>Actinomycetota</taxon>
        <taxon>Actinomycetes</taxon>
        <taxon>Kitasatosporales</taxon>
        <taxon>Streptomycetaceae</taxon>
        <taxon>Streptomyces</taxon>
    </lineage>
</organism>
<evidence type="ECO:0000313" key="3">
    <source>
        <dbReference type="Proteomes" id="UP000179642"/>
    </source>
</evidence>
<dbReference type="InterPro" id="IPR001387">
    <property type="entry name" value="Cro/C1-type_HTH"/>
</dbReference>
<dbReference type="Pfam" id="PF01381">
    <property type="entry name" value="HTH_3"/>
    <property type="match status" value="1"/>
</dbReference>
<dbReference type="RefSeq" id="WP_071378779.1">
    <property type="nucleotide sequence ID" value="NZ_MLYO01000007.1"/>
</dbReference>
<dbReference type="Gene3D" id="1.10.260.40">
    <property type="entry name" value="lambda repressor-like DNA-binding domains"/>
    <property type="match status" value="1"/>
</dbReference>
<proteinExistence type="predicted"/>
<dbReference type="GO" id="GO:0003677">
    <property type="term" value="F:DNA binding"/>
    <property type="evidence" value="ECO:0007669"/>
    <property type="project" value="InterPro"/>
</dbReference>
<dbReference type="OrthoDB" id="2679623at2"/>
<dbReference type="SUPFAM" id="SSF47413">
    <property type="entry name" value="lambda repressor-like DNA-binding domains"/>
    <property type="match status" value="1"/>
</dbReference>
<reference evidence="2 3" key="1">
    <citation type="submission" date="2016-10" db="EMBL/GenBank/DDBJ databases">
        <title>Genome sequence of Streptomyces sp. MUSC 1.</title>
        <authorList>
            <person name="Lee L.-H."/>
            <person name="Ser H.-L."/>
            <person name="Law J.W.-F."/>
        </authorList>
    </citation>
    <scope>NUCLEOTIDE SEQUENCE [LARGE SCALE GENOMIC DNA]</scope>
    <source>
        <strain evidence="2 3">MUSC 1</strain>
    </source>
</reference>
<keyword evidence="3" id="KW-1185">Reference proteome</keyword>
<comment type="caution">
    <text evidence="2">The sequence shown here is derived from an EMBL/GenBank/DDBJ whole genome shotgun (WGS) entry which is preliminary data.</text>
</comment>
<dbReference type="Proteomes" id="UP000179642">
    <property type="component" value="Unassembled WGS sequence"/>
</dbReference>